<dbReference type="EMBL" id="JAOWLY010000017">
    <property type="protein sequence ID" value="MDG4984967.1"/>
    <property type="molecule type" value="Genomic_DNA"/>
</dbReference>
<proteinExistence type="predicted"/>
<accession>A0A9X4S6E0</accession>
<evidence type="ECO:0000256" key="2">
    <source>
        <dbReference type="SAM" id="Phobius"/>
    </source>
</evidence>
<evidence type="ECO:0000256" key="1">
    <source>
        <dbReference type="SAM" id="MobiDB-lite"/>
    </source>
</evidence>
<reference evidence="3" key="2">
    <citation type="journal article" date="2023" name="Food Microbiol.">
        <title>Evaluation of the fermentation potential of lactic acid bacteria isolated from herbs, fruits and vegetables as starter cultures in nut-based milk alternatives.</title>
        <authorList>
            <person name="Huang W."/>
            <person name="Dong A."/>
            <person name="Pham H.T."/>
            <person name="Zhou C."/>
            <person name="Huo Z."/>
            <person name="Watjen A.P."/>
            <person name="Prakash S."/>
            <person name="Bang-Berthelsen C.H."/>
            <person name="Turner M.S."/>
        </authorList>
    </citation>
    <scope>NUCLEOTIDE SEQUENCE</scope>
    <source>
        <strain evidence="3">3</strain>
    </source>
</reference>
<comment type="caution">
    <text evidence="3">The sequence shown here is derived from an EMBL/GenBank/DDBJ whole genome shotgun (WGS) entry which is preliminary data.</text>
</comment>
<protein>
    <submittedName>
        <fullName evidence="3">Uncharacterized protein</fullName>
    </submittedName>
</protein>
<evidence type="ECO:0000313" key="4">
    <source>
        <dbReference type="Proteomes" id="UP001152614"/>
    </source>
</evidence>
<feature type="transmembrane region" description="Helical" evidence="2">
    <location>
        <begin position="52"/>
        <end position="73"/>
    </location>
</feature>
<keyword evidence="2" id="KW-1133">Transmembrane helix</keyword>
<keyword evidence="2" id="KW-0812">Transmembrane</keyword>
<feature type="transmembrane region" description="Helical" evidence="2">
    <location>
        <begin position="6"/>
        <end position="22"/>
    </location>
</feature>
<keyword evidence="2" id="KW-0472">Membrane</keyword>
<reference evidence="3" key="1">
    <citation type="submission" date="2022-10" db="EMBL/GenBank/DDBJ databases">
        <authorList>
            <person name="Turner M.S."/>
            <person name="Huang W."/>
        </authorList>
    </citation>
    <scope>NUCLEOTIDE SEQUENCE</scope>
    <source>
        <strain evidence="3">3</strain>
    </source>
</reference>
<evidence type="ECO:0000313" key="3">
    <source>
        <dbReference type="EMBL" id="MDG4984967.1"/>
    </source>
</evidence>
<sequence>MYINASVLVFEIIFLLFFYKNMHSSKVRIINEVFLVSLFSFSYTHFTFLHTITFTGIIYLLLTTLLLFSFSFVLTGLFEYQYGLLIFTLVNVLVYIGSETKLSSTGLPVAWTDFNSGLFIEVVWNMYLKQNYPYVILAIIILLGILYIVYKNSVFVFNFQNRFRRVVLGAVVLFVILLIVSNGIITRIQSVSFNDQGILVYFISSEKPEAMPLSSLKEAYTKHNMEAIVKKYEKEFSVQRQPENSKETLVTILSEAFSDPGSFSNVNWKEDPMPNIRKLQKESGG</sequence>
<gene>
    <name evidence="3" type="ORF">OGZ51_12510</name>
</gene>
<feature type="transmembrane region" description="Helical" evidence="2">
    <location>
        <begin position="80"/>
        <end position="98"/>
    </location>
</feature>
<name>A0A9X4S6E0_9LACT</name>
<feature type="region of interest" description="Disordered" evidence="1">
    <location>
        <begin position="263"/>
        <end position="285"/>
    </location>
</feature>
<dbReference type="Proteomes" id="UP001152614">
    <property type="component" value="Unassembled WGS sequence"/>
</dbReference>
<dbReference type="AlphaFoldDB" id="A0A9X4S6E0"/>
<dbReference type="RefSeq" id="WP_278229380.1">
    <property type="nucleotide sequence ID" value="NZ_JAOWLY010000017.1"/>
</dbReference>
<organism evidence="3 4">
    <name type="scientific">Lactococcus lactis</name>
    <dbReference type="NCBI Taxonomy" id="1358"/>
    <lineage>
        <taxon>Bacteria</taxon>
        <taxon>Bacillati</taxon>
        <taxon>Bacillota</taxon>
        <taxon>Bacilli</taxon>
        <taxon>Lactobacillales</taxon>
        <taxon>Streptococcaceae</taxon>
        <taxon>Lactococcus</taxon>
    </lineage>
</organism>
<feature type="transmembrane region" description="Helical" evidence="2">
    <location>
        <begin position="132"/>
        <end position="150"/>
    </location>
</feature>
<feature type="transmembrane region" description="Helical" evidence="2">
    <location>
        <begin position="166"/>
        <end position="185"/>
    </location>
</feature>